<dbReference type="Pfam" id="PF00076">
    <property type="entry name" value="RRM_1"/>
    <property type="match status" value="2"/>
</dbReference>
<dbReference type="GO" id="GO:0003723">
    <property type="term" value="F:RNA binding"/>
    <property type="evidence" value="ECO:0007669"/>
    <property type="project" value="UniProtKB-UniRule"/>
</dbReference>
<sequence length="393" mass="42524">ALCPPAVTGKEKEAGRKQKENAFAARPAGPAPAARPPAAPRVLPRSFVRRAHLGAPPPAAEEAGRHVHLSNLPLRWTFLELQDVYRPFGPIADVRVARRASDGAPLGRAVVTFENDADARTAAEATDGQKLESRVLRAAASREETVRVPPLPAGLETVVRVANLAPGCTPTELCSFYSVYGRVVDACVFFSRTGSQWNTDGFLRFSSREAAELARKGIATDASAADSERHAAADFSVNDVLTGDENVHVTNFSSKTTPSAIGKFFRKFGDVTRLSFPSGTAPSAEASVVEVRNLARRVKEAAVMEAFQQFGPVEKVLIAKEYTHGIRSTSFVWFKTPDDAQRAVDQGESLKICGSPVLLQRDIGGLPRLRLRLSESPASFRRGVYSRYDLLSV</sequence>
<evidence type="ECO:0000256" key="2">
    <source>
        <dbReference type="SAM" id="MobiDB-lite"/>
    </source>
</evidence>
<comment type="caution">
    <text evidence="4">The sequence shown here is derived from an EMBL/GenBank/DDBJ whole genome shotgun (WGS) entry which is preliminary data.</text>
</comment>
<feature type="domain" description="RRM" evidence="3">
    <location>
        <begin position="65"/>
        <end position="143"/>
    </location>
</feature>
<keyword evidence="1" id="KW-0694">RNA-binding</keyword>
<evidence type="ECO:0000256" key="1">
    <source>
        <dbReference type="PROSITE-ProRule" id="PRU00176"/>
    </source>
</evidence>
<feature type="domain" description="RRM" evidence="3">
    <location>
        <begin position="287"/>
        <end position="376"/>
    </location>
</feature>
<dbReference type="Proteomes" id="UP000673691">
    <property type="component" value="Unassembled WGS sequence"/>
</dbReference>
<gene>
    <name evidence="4" type="ORF">BJ554DRAFT_4117</name>
</gene>
<name>A0A8H7ZML4_9FUNG</name>
<dbReference type="Gene3D" id="3.30.70.330">
    <property type="match status" value="3"/>
</dbReference>
<dbReference type="InterPro" id="IPR012677">
    <property type="entry name" value="Nucleotide-bd_a/b_plait_sf"/>
</dbReference>
<feature type="non-terminal residue" evidence="4">
    <location>
        <position position="1"/>
    </location>
</feature>
<organism evidence="4 5">
    <name type="scientific">Olpidium bornovanus</name>
    <dbReference type="NCBI Taxonomy" id="278681"/>
    <lineage>
        <taxon>Eukaryota</taxon>
        <taxon>Fungi</taxon>
        <taxon>Fungi incertae sedis</taxon>
        <taxon>Olpidiomycota</taxon>
        <taxon>Olpidiomycotina</taxon>
        <taxon>Olpidiomycetes</taxon>
        <taxon>Olpidiales</taxon>
        <taxon>Olpidiaceae</taxon>
        <taxon>Olpidium</taxon>
    </lineage>
</organism>
<dbReference type="InterPro" id="IPR050441">
    <property type="entry name" value="RBM"/>
</dbReference>
<dbReference type="InterPro" id="IPR035979">
    <property type="entry name" value="RBD_domain_sf"/>
</dbReference>
<feature type="compositionally biased region" description="Pro residues" evidence="2">
    <location>
        <begin position="29"/>
        <end position="39"/>
    </location>
</feature>
<proteinExistence type="predicted"/>
<accession>A0A8H7ZML4</accession>
<dbReference type="SUPFAM" id="SSF54928">
    <property type="entry name" value="RNA-binding domain, RBD"/>
    <property type="match status" value="2"/>
</dbReference>
<dbReference type="AlphaFoldDB" id="A0A8H7ZML4"/>
<evidence type="ECO:0000313" key="4">
    <source>
        <dbReference type="EMBL" id="KAG5456206.1"/>
    </source>
</evidence>
<dbReference type="InterPro" id="IPR000504">
    <property type="entry name" value="RRM_dom"/>
</dbReference>
<dbReference type="PROSITE" id="PS50102">
    <property type="entry name" value="RRM"/>
    <property type="match status" value="2"/>
</dbReference>
<dbReference type="PANTHER" id="PTHR48034">
    <property type="entry name" value="TRANSFORMER-2 SEX-DETERMINING PROTEIN-RELATED"/>
    <property type="match status" value="1"/>
</dbReference>
<dbReference type="CDD" id="cd00590">
    <property type="entry name" value="RRM_SF"/>
    <property type="match status" value="3"/>
</dbReference>
<dbReference type="SMART" id="SM00360">
    <property type="entry name" value="RRM"/>
    <property type="match status" value="3"/>
</dbReference>
<feature type="region of interest" description="Disordered" evidence="2">
    <location>
        <begin position="1"/>
        <end position="39"/>
    </location>
</feature>
<protein>
    <recommendedName>
        <fullName evidence="3">RRM domain-containing protein</fullName>
    </recommendedName>
</protein>
<dbReference type="EMBL" id="JAEFCI010012109">
    <property type="protein sequence ID" value="KAG5456206.1"/>
    <property type="molecule type" value="Genomic_DNA"/>
</dbReference>
<reference evidence="4 5" key="1">
    <citation type="journal article" name="Sci. Rep.">
        <title>Genome-scale phylogenetic analyses confirm Olpidium as the closest living zoosporic fungus to the non-flagellated, terrestrial fungi.</title>
        <authorList>
            <person name="Chang Y."/>
            <person name="Rochon D."/>
            <person name="Sekimoto S."/>
            <person name="Wang Y."/>
            <person name="Chovatia M."/>
            <person name="Sandor L."/>
            <person name="Salamov A."/>
            <person name="Grigoriev I.V."/>
            <person name="Stajich J.E."/>
            <person name="Spatafora J.W."/>
        </authorList>
    </citation>
    <scope>NUCLEOTIDE SEQUENCE [LARGE SCALE GENOMIC DNA]</scope>
    <source>
        <strain evidence="4">S191</strain>
    </source>
</reference>
<evidence type="ECO:0000259" key="3">
    <source>
        <dbReference type="PROSITE" id="PS50102"/>
    </source>
</evidence>
<dbReference type="OrthoDB" id="439808at2759"/>
<evidence type="ECO:0000313" key="5">
    <source>
        <dbReference type="Proteomes" id="UP000673691"/>
    </source>
</evidence>
<feature type="compositionally biased region" description="Basic and acidic residues" evidence="2">
    <location>
        <begin position="9"/>
        <end position="20"/>
    </location>
</feature>
<keyword evidence="5" id="KW-1185">Reference proteome</keyword>